<dbReference type="GO" id="GO:0003723">
    <property type="term" value="F:RNA binding"/>
    <property type="evidence" value="ECO:0007669"/>
    <property type="project" value="UniProtKB-KW"/>
</dbReference>
<protein>
    <submittedName>
        <fullName evidence="8">TROVE domain-containing protein</fullName>
    </submittedName>
</protein>
<dbReference type="PROSITE" id="PS50988">
    <property type="entry name" value="TROVE"/>
    <property type="match status" value="1"/>
</dbReference>
<dbReference type="GO" id="GO:0005737">
    <property type="term" value="C:cytoplasm"/>
    <property type="evidence" value="ECO:0007669"/>
    <property type="project" value="UniProtKB-SubCell"/>
</dbReference>
<keyword evidence="5" id="KW-0694">RNA-binding</keyword>
<proteinExistence type="inferred from homology"/>
<dbReference type="PANTHER" id="PTHR14202:SF0">
    <property type="entry name" value="RNA-BINDING PROTEIN RO60"/>
    <property type="match status" value="1"/>
</dbReference>
<organism evidence="8 9">
    <name type="scientific">Xanthocytophaga flava</name>
    <dbReference type="NCBI Taxonomy" id="3048013"/>
    <lineage>
        <taxon>Bacteria</taxon>
        <taxon>Pseudomonadati</taxon>
        <taxon>Bacteroidota</taxon>
        <taxon>Cytophagia</taxon>
        <taxon>Cytophagales</taxon>
        <taxon>Rhodocytophagaceae</taxon>
        <taxon>Xanthocytophaga</taxon>
    </lineage>
</organism>
<evidence type="ECO:0000313" key="9">
    <source>
        <dbReference type="Proteomes" id="UP001241110"/>
    </source>
</evidence>
<sequence length="505" mass="57189">MKFNILTKNKNQIVNHQGAPAYTITSELELYSAVVTSSLSDQFYEKADQKIDRIRTLIQKVDPVFVAQLAVYAREQMHLRSIPLVLAVELARIHSGDQLVSKMVSRIIQRADEITELLAYYQAANRRDGIKKLGKLSKQLQRGIVLAFNKFDEYQFAKYNREAEVKLRDALFLVHPKAKDETQQLLFDKIVNDGLTVPYTWEVELSALGQQSFENEAARQAAVKAKWEELIDSGKLGYMALLRNLRNILQATVSEQHINRVADRLANEREVKNSKQLPFRFLAAYRELKEVNTVYTSLILNALEDAVKVSAANIKGFDINTKVLLACDVSGSMQTFISPRSRIQNYDIGLILAMLLQSRSKSVISGFFGDRWKVVNLASNHILANTTELRKREGEVGYATNGHLVIQDLIDKGQIVDKVMFFTDCQLWNSKGDGNSIAKLWRNYKQIAPNAKIYLFDLAGYGQMPLRTESNDVFMIAGWSDKVFDILEAIENGSNAVAEIEKIIL</sequence>
<evidence type="ECO:0000259" key="7">
    <source>
        <dbReference type="PROSITE" id="PS50988"/>
    </source>
</evidence>
<dbReference type="Proteomes" id="UP001241110">
    <property type="component" value="Unassembled WGS sequence"/>
</dbReference>
<reference evidence="8" key="1">
    <citation type="submission" date="2023-05" db="EMBL/GenBank/DDBJ databases">
        <authorList>
            <person name="Zhang X."/>
        </authorList>
    </citation>
    <scope>NUCLEOTIDE SEQUENCE</scope>
    <source>
        <strain evidence="8">YF14B1</strain>
    </source>
</reference>
<dbReference type="RefSeq" id="WP_313987533.1">
    <property type="nucleotide sequence ID" value="NZ_JASJOS010000019.1"/>
</dbReference>
<dbReference type="PANTHER" id="PTHR14202">
    <property type="entry name" value="60 KDA RIBONUCLEOPROTEIN SSA/RO"/>
    <property type="match status" value="1"/>
</dbReference>
<name>A0AAE3QYT0_9BACT</name>
<keyword evidence="4" id="KW-0479">Metal-binding</keyword>
<dbReference type="InterPro" id="IPR036465">
    <property type="entry name" value="vWFA_dom_sf"/>
</dbReference>
<dbReference type="EMBL" id="JASJOS010000019">
    <property type="protein sequence ID" value="MDJ1485244.1"/>
    <property type="molecule type" value="Genomic_DNA"/>
</dbReference>
<evidence type="ECO:0000256" key="3">
    <source>
        <dbReference type="ARBA" id="ARBA00022490"/>
    </source>
</evidence>
<dbReference type="InterPro" id="IPR040322">
    <property type="entry name" value="TROVE2"/>
</dbReference>
<dbReference type="InterPro" id="IPR037214">
    <property type="entry name" value="TROVE_dom_sf"/>
</dbReference>
<evidence type="ECO:0000256" key="1">
    <source>
        <dbReference type="ARBA" id="ARBA00004496"/>
    </source>
</evidence>
<evidence type="ECO:0000256" key="5">
    <source>
        <dbReference type="ARBA" id="ARBA00022884"/>
    </source>
</evidence>
<dbReference type="InterPro" id="IPR008858">
    <property type="entry name" value="TROVE_dom"/>
</dbReference>
<accession>A0AAE3QYT0</accession>
<keyword evidence="6" id="KW-0687">Ribonucleoprotein</keyword>
<comment type="caution">
    <text evidence="8">The sequence shown here is derived from an EMBL/GenBank/DDBJ whole genome shotgun (WGS) entry which is preliminary data.</text>
</comment>
<keyword evidence="3" id="KW-0963">Cytoplasm</keyword>
<comment type="similarity">
    <text evidence="2">Belongs to the Ro 60 kDa family.</text>
</comment>
<dbReference type="Pfam" id="PF05731">
    <property type="entry name" value="TROVE"/>
    <property type="match status" value="2"/>
</dbReference>
<dbReference type="GO" id="GO:0046872">
    <property type="term" value="F:metal ion binding"/>
    <property type="evidence" value="ECO:0007669"/>
    <property type="project" value="UniProtKB-KW"/>
</dbReference>
<evidence type="ECO:0000256" key="6">
    <source>
        <dbReference type="ARBA" id="ARBA00023274"/>
    </source>
</evidence>
<feature type="domain" description="TROVE" evidence="7">
    <location>
        <begin position="13"/>
        <end position="319"/>
    </location>
</feature>
<evidence type="ECO:0000256" key="4">
    <source>
        <dbReference type="ARBA" id="ARBA00022723"/>
    </source>
</evidence>
<evidence type="ECO:0000313" key="8">
    <source>
        <dbReference type="EMBL" id="MDJ1485244.1"/>
    </source>
</evidence>
<dbReference type="SUPFAM" id="SSF140864">
    <property type="entry name" value="TROVE domain-like"/>
    <property type="match status" value="1"/>
</dbReference>
<dbReference type="Gene3D" id="3.40.50.410">
    <property type="entry name" value="von Willebrand factor, type A domain"/>
    <property type="match status" value="1"/>
</dbReference>
<comment type="subcellular location">
    <subcellularLocation>
        <location evidence="1">Cytoplasm</location>
    </subcellularLocation>
</comment>
<dbReference type="SUPFAM" id="SSF53300">
    <property type="entry name" value="vWA-like"/>
    <property type="match status" value="1"/>
</dbReference>
<gene>
    <name evidence="8" type="ORF">QNI16_32415</name>
</gene>
<dbReference type="AlphaFoldDB" id="A0AAE3QYT0"/>
<dbReference type="GO" id="GO:1990904">
    <property type="term" value="C:ribonucleoprotein complex"/>
    <property type="evidence" value="ECO:0007669"/>
    <property type="project" value="UniProtKB-KW"/>
</dbReference>
<evidence type="ECO:0000256" key="2">
    <source>
        <dbReference type="ARBA" id="ARBA00007814"/>
    </source>
</evidence>